<dbReference type="GO" id="GO:0003677">
    <property type="term" value="F:DNA binding"/>
    <property type="evidence" value="ECO:0007669"/>
    <property type="project" value="UniProtKB-KW"/>
</dbReference>
<organism evidence="2 3">
    <name type="scientific">Paenibacillus wenxiniae</name>
    <dbReference type="NCBI Taxonomy" id="1636843"/>
    <lineage>
        <taxon>Bacteria</taxon>
        <taxon>Bacillati</taxon>
        <taxon>Bacillota</taxon>
        <taxon>Bacilli</taxon>
        <taxon>Bacillales</taxon>
        <taxon>Paenibacillaceae</taxon>
        <taxon>Paenibacillus</taxon>
    </lineage>
</organism>
<dbReference type="EMBL" id="JBHUEH010000021">
    <property type="protein sequence ID" value="MFD1886848.1"/>
    <property type="molecule type" value="Genomic_DNA"/>
</dbReference>
<evidence type="ECO:0000313" key="2">
    <source>
        <dbReference type="EMBL" id="MFD1886848.1"/>
    </source>
</evidence>
<feature type="domain" description="HTH LytTR-type" evidence="1">
    <location>
        <begin position="12"/>
        <end position="113"/>
    </location>
</feature>
<sequence length="124" mass="14501">MLSVTREVDGDTGILNIDTGTIWYMEYDRHIDRIVVHTQRSMYYMTGTLKYWKIVLNNSGLNFALVDRNALININNIIEIDTNYRDAYFDEVKSKVCTLARHKFADNIKDLKSKNPYIQFTTPV</sequence>
<dbReference type="RefSeq" id="WP_347326777.1">
    <property type="nucleotide sequence ID" value="NZ_JBCGUH010000015.1"/>
</dbReference>
<evidence type="ECO:0000259" key="1">
    <source>
        <dbReference type="SMART" id="SM00850"/>
    </source>
</evidence>
<name>A0ABW4RMY0_9BACL</name>
<dbReference type="Proteomes" id="UP001597233">
    <property type="component" value="Unassembled WGS sequence"/>
</dbReference>
<dbReference type="Pfam" id="PF04397">
    <property type="entry name" value="LytTR"/>
    <property type="match status" value="1"/>
</dbReference>
<evidence type="ECO:0000313" key="3">
    <source>
        <dbReference type="Proteomes" id="UP001597233"/>
    </source>
</evidence>
<keyword evidence="3" id="KW-1185">Reference proteome</keyword>
<dbReference type="SMART" id="SM00850">
    <property type="entry name" value="LytTR"/>
    <property type="match status" value="1"/>
</dbReference>
<keyword evidence="2" id="KW-0238">DNA-binding</keyword>
<gene>
    <name evidence="2" type="ORF">ACFSC9_15125</name>
</gene>
<reference evidence="3" key="1">
    <citation type="journal article" date="2019" name="Int. J. Syst. Evol. Microbiol.">
        <title>The Global Catalogue of Microorganisms (GCM) 10K type strain sequencing project: providing services to taxonomists for standard genome sequencing and annotation.</title>
        <authorList>
            <consortium name="The Broad Institute Genomics Platform"/>
            <consortium name="The Broad Institute Genome Sequencing Center for Infectious Disease"/>
            <person name="Wu L."/>
            <person name="Ma J."/>
        </authorList>
    </citation>
    <scope>NUCLEOTIDE SEQUENCE [LARGE SCALE GENOMIC DNA]</scope>
    <source>
        <strain evidence="3">CCUG 54950</strain>
    </source>
</reference>
<proteinExistence type="predicted"/>
<protein>
    <submittedName>
        <fullName evidence="2">LytTR family transcriptional regulator DNA-binding domain-containing protein</fullName>
    </submittedName>
</protein>
<comment type="caution">
    <text evidence="2">The sequence shown here is derived from an EMBL/GenBank/DDBJ whole genome shotgun (WGS) entry which is preliminary data.</text>
</comment>
<accession>A0ABW4RMY0</accession>
<dbReference type="Gene3D" id="2.40.50.1020">
    <property type="entry name" value="LytTr DNA-binding domain"/>
    <property type="match status" value="1"/>
</dbReference>
<dbReference type="InterPro" id="IPR007492">
    <property type="entry name" value="LytTR_DNA-bd_dom"/>
</dbReference>